<reference evidence="3" key="1">
    <citation type="submission" date="2011-04" db="EMBL/GenBank/DDBJ databases">
        <title>The complete genome of Porphyromonas asaccharolytica DSM 20707.</title>
        <authorList>
            <person name="Lucas S."/>
            <person name="Han J."/>
            <person name="Lapidus A."/>
            <person name="Bruce D."/>
            <person name="Goodwin L."/>
            <person name="Pitluck S."/>
            <person name="Peters L."/>
            <person name="Kyrpides N."/>
            <person name="Mavromatis K."/>
            <person name="Ivanova N."/>
            <person name="Ovchinnikova G."/>
            <person name="Pagani I."/>
            <person name="Lu M."/>
            <person name="Detter J.C."/>
            <person name="Tapia R."/>
            <person name="Han C."/>
            <person name="Land M."/>
            <person name="Hauser L."/>
            <person name="Markowitz V."/>
            <person name="Cheng J.-F."/>
            <person name="Hugenholtz P."/>
            <person name="Woyke T."/>
            <person name="Wu D."/>
            <person name="Gronow S."/>
            <person name="Wellnitz S."/>
            <person name="Brambilla E."/>
            <person name="Klenk H.-P."/>
            <person name="Eisen J.A."/>
        </authorList>
    </citation>
    <scope>NUCLEOTIDE SEQUENCE [LARGE SCALE GENOMIC DNA]</scope>
    <source>
        <strain evidence="3">ATCC 25260 / DSM 20707 / VPI 4198</strain>
    </source>
</reference>
<sequence>MTYPARPRQSYRIVTTNVEESAEVEVAVLAQNKAKDRIIRNVNQECMFRCTLLTSGNGQNVNAIDHIELNRYPSEAEIKKDGR</sequence>
<dbReference type="EMBL" id="CP002689">
    <property type="protein sequence ID" value="AEE12293.1"/>
    <property type="molecule type" value="Genomic_DNA"/>
</dbReference>
<keyword evidence="3" id="KW-1185">Reference proteome</keyword>
<dbReference type="Proteomes" id="UP000006545">
    <property type="component" value="Chromosome"/>
</dbReference>
<accession>F4KMP2</accession>
<dbReference type="AlphaFoldDB" id="F4KMP2"/>
<dbReference type="EMBL" id="CP002689">
    <property type="protein sequence ID" value="AEE13388.1"/>
    <property type="molecule type" value="Genomic_DNA"/>
</dbReference>
<organism evidence="1 3">
    <name type="scientific">Porphyromonas asaccharolytica (strain ATCC 25260 / DSM 20707 / BCRC 10618 / CCUG 7834 / JCM 6326 / LMG 13178 / VPI 4198 / B440)</name>
    <name type="common">Bacteroides asaccharolyticus</name>
    <dbReference type="NCBI Taxonomy" id="879243"/>
    <lineage>
        <taxon>Bacteria</taxon>
        <taxon>Pseudomonadati</taxon>
        <taxon>Bacteroidota</taxon>
        <taxon>Bacteroidia</taxon>
        <taxon>Bacteroidales</taxon>
        <taxon>Porphyromonadaceae</taxon>
        <taxon>Porphyromonas</taxon>
    </lineage>
</organism>
<evidence type="ECO:0000313" key="1">
    <source>
        <dbReference type="EMBL" id="AEE12293.1"/>
    </source>
</evidence>
<dbReference type="HOGENOM" id="CLU_2539711_0_0_10"/>
<evidence type="ECO:0000313" key="2">
    <source>
        <dbReference type="EMBL" id="AEE13388.1"/>
    </source>
</evidence>
<name>F4KMP2_PORAD</name>
<dbReference type="KEGG" id="pah:Poras_1455"/>
<proteinExistence type="predicted"/>
<evidence type="ECO:0000313" key="3">
    <source>
        <dbReference type="Proteomes" id="UP000006545"/>
    </source>
</evidence>
<protein>
    <submittedName>
        <fullName evidence="1">Uncharacterized protein</fullName>
    </submittedName>
</protein>
<gene>
    <name evidence="1" type="ordered locus">Poras_0339</name>
    <name evidence="2" type="ordered locus">Poras_1455</name>
</gene>
<dbReference type="KEGG" id="pah:Poras_0339"/>